<comment type="caution">
    <text evidence="2">The sequence shown here is derived from an EMBL/GenBank/DDBJ whole genome shotgun (WGS) entry which is preliminary data.</text>
</comment>
<sequence length="77" mass="8356">MPIKSPGLVAMETEFLVSLLSLDYLKASQPYGLVQGWYDVLSVPFGDREGNGATMGSFVLLLLVIAAYHVYSVIGMD</sequence>
<feature type="transmembrane region" description="Helical" evidence="1">
    <location>
        <begin position="51"/>
        <end position="71"/>
    </location>
</feature>
<protein>
    <submittedName>
        <fullName evidence="2">Receptor-like protein kinase</fullName>
    </submittedName>
</protein>
<evidence type="ECO:0000256" key="1">
    <source>
        <dbReference type="SAM" id="Phobius"/>
    </source>
</evidence>
<keyword evidence="2" id="KW-0675">Receptor</keyword>
<keyword evidence="2" id="KW-0418">Kinase</keyword>
<keyword evidence="1" id="KW-0812">Transmembrane</keyword>
<keyword evidence="1" id="KW-0472">Membrane</keyword>
<accession>A0A5N5HLJ3</accession>
<evidence type="ECO:0000313" key="2">
    <source>
        <dbReference type="EMBL" id="KAB2627081.1"/>
    </source>
</evidence>
<reference evidence="3" key="2">
    <citation type="submission" date="2019-10" db="EMBL/GenBank/DDBJ databases">
        <title>A de novo genome assembly of a pear dwarfing rootstock.</title>
        <authorList>
            <person name="Wang F."/>
            <person name="Wang J."/>
            <person name="Li S."/>
            <person name="Zhang Y."/>
            <person name="Fang M."/>
            <person name="Ma L."/>
            <person name="Zhao Y."/>
            <person name="Jiang S."/>
        </authorList>
    </citation>
    <scope>NUCLEOTIDE SEQUENCE [LARGE SCALE GENOMIC DNA]</scope>
</reference>
<name>A0A5N5HLJ3_9ROSA</name>
<reference evidence="2 3" key="1">
    <citation type="submission" date="2019-09" db="EMBL/GenBank/DDBJ databases">
        <authorList>
            <person name="Ou C."/>
        </authorList>
    </citation>
    <scope>NUCLEOTIDE SEQUENCE [LARGE SCALE GENOMIC DNA]</scope>
    <source>
        <strain evidence="2">S2</strain>
        <tissue evidence="2">Leaf</tissue>
    </source>
</reference>
<dbReference type="GO" id="GO:0016301">
    <property type="term" value="F:kinase activity"/>
    <property type="evidence" value="ECO:0007669"/>
    <property type="project" value="UniProtKB-KW"/>
</dbReference>
<gene>
    <name evidence="2" type="ORF">D8674_020699</name>
</gene>
<dbReference type="Proteomes" id="UP000327157">
    <property type="component" value="Chromosome 2"/>
</dbReference>
<reference evidence="2 3" key="3">
    <citation type="submission" date="2019-11" db="EMBL/GenBank/DDBJ databases">
        <title>A de novo genome assembly of a pear dwarfing rootstock.</title>
        <authorList>
            <person name="Wang F."/>
            <person name="Wang J."/>
            <person name="Li S."/>
            <person name="Zhang Y."/>
            <person name="Fang M."/>
            <person name="Ma L."/>
            <person name="Zhao Y."/>
            <person name="Jiang S."/>
        </authorList>
    </citation>
    <scope>NUCLEOTIDE SEQUENCE [LARGE SCALE GENOMIC DNA]</scope>
    <source>
        <strain evidence="2">S2</strain>
        <tissue evidence="2">Leaf</tissue>
    </source>
</reference>
<proteinExistence type="predicted"/>
<keyword evidence="3" id="KW-1185">Reference proteome</keyword>
<evidence type="ECO:0000313" key="3">
    <source>
        <dbReference type="Proteomes" id="UP000327157"/>
    </source>
</evidence>
<organism evidence="2 3">
    <name type="scientific">Pyrus ussuriensis x Pyrus communis</name>
    <dbReference type="NCBI Taxonomy" id="2448454"/>
    <lineage>
        <taxon>Eukaryota</taxon>
        <taxon>Viridiplantae</taxon>
        <taxon>Streptophyta</taxon>
        <taxon>Embryophyta</taxon>
        <taxon>Tracheophyta</taxon>
        <taxon>Spermatophyta</taxon>
        <taxon>Magnoliopsida</taxon>
        <taxon>eudicotyledons</taxon>
        <taxon>Gunneridae</taxon>
        <taxon>Pentapetalae</taxon>
        <taxon>rosids</taxon>
        <taxon>fabids</taxon>
        <taxon>Rosales</taxon>
        <taxon>Rosaceae</taxon>
        <taxon>Amygdaloideae</taxon>
        <taxon>Maleae</taxon>
        <taxon>Pyrus</taxon>
    </lineage>
</organism>
<dbReference type="AlphaFoldDB" id="A0A5N5HLJ3"/>
<dbReference type="EMBL" id="SMOL01000157">
    <property type="protein sequence ID" value="KAB2627081.1"/>
    <property type="molecule type" value="Genomic_DNA"/>
</dbReference>
<keyword evidence="2" id="KW-0808">Transferase</keyword>
<keyword evidence="1" id="KW-1133">Transmembrane helix</keyword>